<feature type="region of interest" description="Disordered" evidence="1">
    <location>
        <begin position="1"/>
        <end position="34"/>
    </location>
</feature>
<feature type="compositionally biased region" description="Polar residues" evidence="1">
    <location>
        <begin position="1"/>
        <end position="26"/>
    </location>
</feature>
<dbReference type="RefSeq" id="XP_007408459.1">
    <property type="nucleotide sequence ID" value="XM_007408397.1"/>
</dbReference>
<keyword evidence="3" id="KW-1185">Reference proteome</keyword>
<dbReference type="KEGG" id="mlr:MELLADRAFT_71534"/>
<organism evidence="3">
    <name type="scientific">Melampsora larici-populina (strain 98AG31 / pathotype 3-4-7)</name>
    <name type="common">Poplar leaf rust fungus</name>
    <dbReference type="NCBI Taxonomy" id="747676"/>
    <lineage>
        <taxon>Eukaryota</taxon>
        <taxon>Fungi</taxon>
        <taxon>Dikarya</taxon>
        <taxon>Basidiomycota</taxon>
        <taxon>Pucciniomycotina</taxon>
        <taxon>Pucciniomycetes</taxon>
        <taxon>Pucciniales</taxon>
        <taxon>Melampsoraceae</taxon>
        <taxon>Melampsora</taxon>
    </lineage>
</organism>
<gene>
    <name evidence="2" type="ORF">MELLADRAFT_71534</name>
</gene>
<feature type="region of interest" description="Disordered" evidence="1">
    <location>
        <begin position="196"/>
        <end position="217"/>
    </location>
</feature>
<dbReference type="OrthoDB" id="10434345at2759"/>
<evidence type="ECO:0000313" key="3">
    <source>
        <dbReference type="Proteomes" id="UP000001072"/>
    </source>
</evidence>
<dbReference type="Proteomes" id="UP000001072">
    <property type="component" value="Unassembled WGS sequence"/>
</dbReference>
<sequence length="344" mass="38308">MIESRSSTQFFHLQPATNGNVSTRRSSLPDHSLSSPTLNCSPAYIKGGFSHRRASSDAAGSSSLACRAVQPTRFLERKGPKPFTQTPMSLEALQTCLTSLTPSTGCTMPEDEVQGLTLLESLHASRLPGLSQDQNHECSSRVSIYREESMMKYWLSRKPHTLAHKSPLQSIDDIKDDGEMCLPLDRMSLALFDFASTPNRPRTPPSNNAPLPAERNGGKSWRLVSCDSLSTLSISLDELLSEDDVATPSRMSLHDNNSAPSKNSAYPLIQDHTVRKTYASKPARSFASRSPWHGENPKYRSRLWDHLLAIKFVGGILVKLRALIRKRGELTKRNRMKGEKCQFR</sequence>
<evidence type="ECO:0000256" key="1">
    <source>
        <dbReference type="SAM" id="MobiDB-lite"/>
    </source>
</evidence>
<dbReference type="AlphaFoldDB" id="F4RHE1"/>
<protein>
    <submittedName>
        <fullName evidence="2">Uncharacterized protein</fullName>
    </submittedName>
</protein>
<proteinExistence type="predicted"/>
<dbReference type="GeneID" id="18931846"/>
<dbReference type="InParanoid" id="F4RHE1"/>
<evidence type="ECO:0000313" key="2">
    <source>
        <dbReference type="EMBL" id="EGG08261.1"/>
    </source>
</evidence>
<name>F4RHE1_MELLP</name>
<dbReference type="HOGENOM" id="CLU_806709_0_0_1"/>
<accession>F4RHE1</accession>
<reference evidence="3" key="1">
    <citation type="journal article" date="2011" name="Proc. Natl. Acad. Sci. U.S.A.">
        <title>Obligate biotrophy features unraveled by the genomic analysis of rust fungi.</title>
        <authorList>
            <person name="Duplessis S."/>
            <person name="Cuomo C.A."/>
            <person name="Lin Y.-C."/>
            <person name="Aerts A."/>
            <person name="Tisserant E."/>
            <person name="Veneault-Fourrey C."/>
            <person name="Joly D.L."/>
            <person name="Hacquard S."/>
            <person name="Amselem J."/>
            <person name="Cantarel B.L."/>
            <person name="Chiu R."/>
            <person name="Coutinho P.M."/>
            <person name="Feau N."/>
            <person name="Field M."/>
            <person name="Frey P."/>
            <person name="Gelhaye E."/>
            <person name="Goldberg J."/>
            <person name="Grabherr M.G."/>
            <person name="Kodira C.D."/>
            <person name="Kohler A."/>
            <person name="Kuees U."/>
            <person name="Lindquist E.A."/>
            <person name="Lucas S.M."/>
            <person name="Mago R."/>
            <person name="Mauceli E."/>
            <person name="Morin E."/>
            <person name="Murat C."/>
            <person name="Pangilinan J.L."/>
            <person name="Park R."/>
            <person name="Pearson M."/>
            <person name="Quesneville H."/>
            <person name="Rouhier N."/>
            <person name="Sakthikumar S."/>
            <person name="Salamov A.A."/>
            <person name="Schmutz J."/>
            <person name="Selles B."/>
            <person name="Shapiro H."/>
            <person name="Tanguay P."/>
            <person name="Tuskan G.A."/>
            <person name="Henrissat B."/>
            <person name="Van de Peer Y."/>
            <person name="Rouze P."/>
            <person name="Ellis J.G."/>
            <person name="Dodds P.N."/>
            <person name="Schein J.E."/>
            <person name="Zhong S."/>
            <person name="Hamelin R.C."/>
            <person name="Grigoriev I.V."/>
            <person name="Szabo L.J."/>
            <person name="Martin F."/>
        </authorList>
    </citation>
    <scope>NUCLEOTIDE SEQUENCE [LARGE SCALE GENOMIC DNA]</scope>
    <source>
        <strain evidence="3">98AG31 / pathotype 3-4-7</strain>
    </source>
</reference>
<feature type="compositionally biased region" description="Low complexity" evidence="1">
    <location>
        <begin position="196"/>
        <end position="210"/>
    </location>
</feature>
<dbReference type="EMBL" id="GL883101">
    <property type="protein sequence ID" value="EGG08261.1"/>
    <property type="molecule type" value="Genomic_DNA"/>
</dbReference>
<dbReference type="VEuPathDB" id="FungiDB:MELLADRAFT_71534"/>